<feature type="compositionally biased region" description="Polar residues" evidence="1">
    <location>
        <begin position="258"/>
        <end position="269"/>
    </location>
</feature>
<evidence type="ECO:0000313" key="4">
    <source>
        <dbReference type="Proteomes" id="UP000039865"/>
    </source>
</evidence>
<gene>
    <name evidence="3" type="primary">Contig5608.g6002</name>
    <name evidence="3" type="ORF">STYLEM_5323</name>
</gene>
<dbReference type="AlphaFoldDB" id="A0A078A4A9"/>
<sequence>MRQYQHEESEKFSELQDNKIYQCMNTQVKYLAYSYVLFSVSDVILLFVGNVIHSQGEIFICTKSWYMMSESPEGSVFILVDYIFLYLFSILIWFIFYRLPDKYGLLGHTQAQDLKMSSSTEGSINTSSKENKRNNSQVIVDFMRMSQDFDNTPLINNVNVKQRKSSVQLQQSTLIQDDGLHKTLVQRHQNQLSIRLTSPQKHNFRATQIPSHQLSSNQNLISSTTTAGFVSVYNPTAGLIEDNSKSVVNKRKKRQNIFMQTENKGSMLSHNRKTSPYRDVE</sequence>
<feature type="transmembrane region" description="Helical" evidence="2">
    <location>
        <begin position="74"/>
        <end position="96"/>
    </location>
</feature>
<keyword evidence="2" id="KW-0812">Transmembrane</keyword>
<evidence type="ECO:0000256" key="1">
    <source>
        <dbReference type="SAM" id="MobiDB-lite"/>
    </source>
</evidence>
<keyword evidence="2" id="KW-0472">Membrane</keyword>
<evidence type="ECO:0000256" key="2">
    <source>
        <dbReference type="SAM" id="Phobius"/>
    </source>
</evidence>
<dbReference type="EMBL" id="CCKQ01005169">
    <property type="protein sequence ID" value="CDW76323.1"/>
    <property type="molecule type" value="Genomic_DNA"/>
</dbReference>
<name>A0A078A4A9_STYLE</name>
<organism evidence="3 4">
    <name type="scientific">Stylonychia lemnae</name>
    <name type="common">Ciliate</name>
    <dbReference type="NCBI Taxonomy" id="5949"/>
    <lineage>
        <taxon>Eukaryota</taxon>
        <taxon>Sar</taxon>
        <taxon>Alveolata</taxon>
        <taxon>Ciliophora</taxon>
        <taxon>Intramacronucleata</taxon>
        <taxon>Spirotrichea</taxon>
        <taxon>Stichotrichia</taxon>
        <taxon>Sporadotrichida</taxon>
        <taxon>Oxytrichidae</taxon>
        <taxon>Stylonychinae</taxon>
        <taxon>Stylonychia</taxon>
    </lineage>
</organism>
<keyword evidence="4" id="KW-1185">Reference proteome</keyword>
<dbReference type="InParanoid" id="A0A078A4A9"/>
<keyword evidence="2" id="KW-1133">Transmembrane helix</keyword>
<reference evidence="3 4" key="1">
    <citation type="submission" date="2014-06" db="EMBL/GenBank/DDBJ databases">
        <authorList>
            <person name="Swart Estienne"/>
        </authorList>
    </citation>
    <scope>NUCLEOTIDE SEQUENCE [LARGE SCALE GENOMIC DNA]</scope>
    <source>
        <strain evidence="3 4">130c</strain>
    </source>
</reference>
<feature type="transmembrane region" description="Helical" evidence="2">
    <location>
        <begin position="30"/>
        <end position="54"/>
    </location>
</feature>
<protein>
    <recommendedName>
        <fullName evidence="5">Transmembrane protein</fullName>
    </recommendedName>
</protein>
<dbReference type="Proteomes" id="UP000039865">
    <property type="component" value="Unassembled WGS sequence"/>
</dbReference>
<proteinExistence type="predicted"/>
<accession>A0A078A4A9</accession>
<evidence type="ECO:0000313" key="3">
    <source>
        <dbReference type="EMBL" id="CDW76323.1"/>
    </source>
</evidence>
<evidence type="ECO:0008006" key="5">
    <source>
        <dbReference type="Google" id="ProtNLM"/>
    </source>
</evidence>
<feature type="region of interest" description="Disordered" evidence="1">
    <location>
        <begin position="258"/>
        <end position="281"/>
    </location>
</feature>